<dbReference type="EMBL" id="ACFE01000002">
    <property type="protein sequence ID" value="EEE17408.1"/>
    <property type="molecule type" value="Genomic_DNA"/>
</dbReference>
<evidence type="ECO:0000313" key="2">
    <source>
        <dbReference type="Proteomes" id="UP000004070"/>
    </source>
</evidence>
<name>B9CM87_LANR4</name>
<protein>
    <submittedName>
        <fullName evidence="1">Uncharacterized protein</fullName>
    </submittedName>
</protein>
<dbReference type="AlphaFoldDB" id="B9CM87"/>
<comment type="caution">
    <text evidence="1">The sequence shown here is derived from an EMBL/GenBank/DDBJ whole genome shotgun (WGS) entry which is preliminary data.</text>
</comment>
<reference evidence="1 2" key="1">
    <citation type="submission" date="2009-01" db="EMBL/GenBank/DDBJ databases">
        <authorList>
            <person name="Madupu R."/>
            <person name="Sebastian Y."/>
            <person name="Durkin A.S."/>
            <person name="Torralba M."/>
            <person name="Methe B."/>
            <person name="Sutton G.G."/>
            <person name="Strausberg R.L."/>
            <person name="Nelson K.E."/>
        </authorList>
    </citation>
    <scope>NUCLEOTIDE SEQUENCE [LARGE SCALE GENOMIC DNA]</scope>
    <source>
        <strain evidence="2">ATCC 49626 / DSM 7090 / CCUG 31168 / JCM 10299 / NBRC 15546 / VPI D140H-11A</strain>
    </source>
</reference>
<accession>B9CM87</accession>
<dbReference type="Proteomes" id="UP000004070">
    <property type="component" value="Unassembled WGS sequence"/>
</dbReference>
<evidence type="ECO:0000313" key="1">
    <source>
        <dbReference type="EMBL" id="EEE17408.1"/>
    </source>
</evidence>
<gene>
    <name evidence="1" type="ORF">ATORI0001_1426</name>
</gene>
<proteinExistence type="predicted"/>
<sequence>MQSEKYEIPLFNARFRVQNSDLEKQLVIIVIRILQTIF</sequence>
<organism evidence="1 2">
    <name type="scientific">Lancefieldella rimae (strain ATCC 49626 / DSM 7090 / CCUG 31168 / NBRC 15546 / VPI D140H-11A)</name>
    <name type="common">Atopobium rimae</name>
    <dbReference type="NCBI Taxonomy" id="553184"/>
    <lineage>
        <taxon>Bacteria</taxon>
        <taxon>Bacillati</taxon>
        <taxon>Actinomycetota</taxon>
        <taxon>Coriobacteriia</taxon>
        <taxon>Coriobacteriales</taxon>
        <taxon>Atopobiaceae</taxon>
        <taxon>Lancefieldella</taxon>
    </lineage>
</organism>